<dbReference type="EMBL" id="BMXA01000001">
    <property type="protein sequence ID" value="GGZ98478.1"/>
    <property type="molecule type" value="Genomic_DNA"/>
</dbReference>
<dbReference type="PANTHER" id="PTHR48081">
    <property type="entry name" value="AB HYDROLASE SUPERFAMILY PROTEIN C4A8.06C"/>
    <property type="match status" value="1"/>
</dbReference>
<dbReference type="Proteomes" id="UP000614811">
    <property type="component" value="Unassembled WGS sequence"/>
</dbReference>
<evidence type="ECO:0000313" key="3">
    <source>
        <dbReference type="EMBL" id="GGZ98478.1"/>
    </source>
</evidence>
<dbReference type="GO" id="GO:0016787">
    <property type="term" value="F:hydrolase activity"/>
    <property type="evidence" value="ECO:0007669"/>
    <property type="project" value="UniProtKB-KW"/>
</dbReference>
<dbReference type="InterPro" id="IPR050300">
    <property type="entry name" value="GDXG_lipolytic_enzyme"/>
</dbReference>
<dbReference type="InterPro" id="IPR029058">
    <property type="entry name" value="AB_hydrolase_fold"/>
</dbReference>
<name>A0A918RGU8_9GAMM</name>
<protein>
    <submittedName>
        <fullName evidence="3">Esterase</fullName>
    </submittedName>
</protein>
<comment type="caution">
    <text evidence="3">The sequence shown here is derived from an EMBL/GenBank/DDBJ whole genome shotgun (WGS) entry which is preliminary data.</text>
</comment>
<evidence type="ECO:0000259" key="2">
    <source>
        <dbReference type="Pfam" id="PF20434"/>
    </source>
</evidence>
<dbReference type="AlphaFoldDB" id="A0A918RGU8"/>
<keyword evidence="4" id="KW-1185">Reference proteome</keyword>
<dbReference type="Pfam" id="PF20434">
    <property type="entry name" value="BD-FAE"/>
    <property type="match status" value="1"/>
</dbReference>
<evidence type="ECO:0000256" key="1">
    <source>
        <dbReference type="ARBA" id="ARBA00022801"/>
    </source>
</evidence>
<dbReference type="RefSeq" id="WP_189398302.1">
    <property type="nucleotide sequence ID" value="NZ_BMXA01000001.1"/>
</dbReference>
<feature type="domain" description="BD-FAE-like" evidence="2">
    <location>
        <begin position="63"/>
        <end position="240"/>
    </location>
</feature>
<keyword evidence="1" id="KW-0378">Hydrolase</keyword>
<dbReference type="InterPro" id="IPR049492">
    <property type="entry name" value="BD-FAE-like_dom"/>
</dbReference>
<dbReference type="Gene3D" id="3.40.50.1820">
    <property type="entry name" value="alpha/beta hydrolase"/>
    <property type="match status" value="1"/>
</dbReference>
<dbReference type="PANTHER" id="PTHR48081:SF9">
    <property type="entry name" value="CARBOXYLESTERASE"/>
    <property type="match status" value="1"/>
</dbReference>
<reference evidence="3" key="2">
    <citation type="submission" date="2020-09" db="EMBL/GenBank/DDBJ databases">
        <authorList>
            <person name="Sun Q."/>
            <person name="Kim S."/>
        </authorList>
    </citation>
    <scope>NUCLEOTIDE SEQUENCE</scope>
    <source>
        <strain evidence="3">KCTC 12711</strain>
    </source>
</reference>
<reference evidence="3" key="1">
    <citation type="journal article" date="2014" name="Int. J. Syst. Evol. Microbiol.">
        <title>Complete genome sequence of Corynebacterium casei LMG S-19264T (=DSM 44701T), isolated from a smear-ripened cheese.</title>
        <authorList>
            <consortium name="US DOE Joint Genome Institute (JGI-PGF)"/>
            <person name="Walter F."/>
            <person name="Albersmeier A."/>
            <person name="Kalinowski J."/>
            <person name="Ruckert C."/>
        </authorList>
    </citation>
    <scope>NUCLEOTIDE SEQUENCE</scope>
    <source>
        <strain evidence="3">KCTC 12711</strain>
    </source>
</reference>
<accession>A0A918RGU8</accession>
<dbReference type="SUPFAM" id="SSF53474">
    <property type="entry name" value="alpha/beta-Hydrolases"/>
    <property type="match status" value="1"/>
</dbReference>
<gene>
    <name evidence="3" type="ORF">GCM10008090_03700</name>
</gene>
<organism evidence="3 4">
    <name type="scientific">Arenicella chitinivorans</name>
    <dbReference type="NCBI Taxonomy" id="1329800"/>
    <lineage>
        <taxon>Bacteria</taxon>
        <taxon>Pseudomonadati</taxon>
        <taxon>Pseudomonadota</taxon>
        <taxon>Gammaproteobacteria</taxon>
        <taxon>Arenicellales</taxon>
        <taxon>Arenicellaceae</taxon>
        <taxon>Arenicella</taxon>
    </lineage>
</organism>
<evidence type="ECO:0000313" key="4">
    <source>
        <dbReference type="Proteomes" id="UP000614811"/>
    </source>
</evidence>
<proteinExistence type="predicted"/>
<sequence>MKILTILLVIIALLAAGITWAALDRDRGLKLINTAIGAVSKAQPVANLAYGDQPWQRLDVYPQNKPAPVLVFIHGGGWWHGNKDQYFFAADTFHRLGYTVVMPDYIKHPDQRAKFPSFIEDAALAIAWVKANIAQYQGDASNIFVAGHSAGAHTALMLATDKQYLQRAGLSPKDLRGVAGIAGPYSFTPDSEAAMAVFGPAERYPLMDIFNYVDGDEPSTLLLHSKGDERVGQYNQDGLAERLENAGVDVETVLYDNYSHVDIVLKLHPWFTRNQTVAADIHRFFTARLKTGR</sequence>